<gene>
    <name evidence="1" type="ORF">PrebiDRAFT_0156</name>
</gene>
<reference evidence="1 2" key="1">
    <citation type="submission" date="2012-02" db="EMBL/GenBank/DDBJ databases">
        <title>Improved High-Quality Draft genome of Prevotella bivia DSM 20514.</title>
        <authorList>
            <consortium name="US DOE Joint Genome Institute (JGI-PGF)"/>
            <person name="Lucas S."/>
            <person name="Copeland A."/>
            <person name="Lapidus A."/>
            <person name="Bruce D."/>
            <person name="Goodwin L."/>
            <person name="Pitluck S."/>
            <person name="Peters L."/>
            <person name="Mikhailova N."/>
            <person name="Munk A.C.C."/>
            <person name="Kyrpides N."/>
            <person name="Mavromatis K."/>
            <person name="Detter J.C."/>
            <person name="Han C."/>
            <person name="Land M."/>
            <person name="Hauser L."/>
            <person name="Markowitz V."/>
            <person name="Cheng J.-F."/>
            <person name="Hugenholtz P."/>
            <person name="Woyke T."/>
            <person name="Wu D."/>
            <person name="Gronow S."/>
            <person name="Wellnitz S."/>
            <person name="Brambilla E."/>
            <person name="Klenk H.-P."/>
            <person name="Eisen J.A."/>
        </authorList>
    </citation>
    <scope>NUCLEOTIDE SEQUENCE [LARGE SCALE GENOMIC DNA]</scope>
    <source>
        <strain evidence="1 2">DSM 20514</strain>
    </source>
</reference>
<name>I4Z6V7_9BACT</name>
<keyword evidence="2" id="KW-1185">Reference proteome</keyword>
<proteinExistence type="predicted"/>
<organism evidence="1 2">
    <name type="scientific">Prevotella bivia DSM 20514</name>
    <dbReference type="NCBI Taxonomy" id="868129"/>
    <lineage>
        <taxon>Bacteria</taxon>
        <taxon>Pseudomonadati</taxon>
        <taxon>Bacteroidota</taxon>
        <taxon>Bacteroidia</taxon>
        <taxon>Bacteroidales</taxon>
        <taxon>Prevotellaceae</taxon>
        <taxon>Prevotella</taxon>
    </lineage>
</organism>
<dbReference type="HOGENOM" id="CLU_3366497_0_0_10"/>
<sequence>MALKYFFYISLQDNKGIDYNASIKRKINIKYKLKF</sequence>
<protein>
    <submittedName>
        <fullName evidence="1">Uncharacterized protein</fullName>
    </submittedName>
</protein>
<accession>I4Z6V7</accession>
<dbReference type="Proteomes" id="UP000002786">
    <property type="component" value="Unassembled WGS sequence"/>
</dbReference>
<evidence type="ECO:0000313" key="2">
    <source>
        <dbReference type="Proteomes" id="UP000002786"/>
    </source>
</evidence>
<dbReference type="EMBL" id="JH660660">
    <property type="protein sequence ID" value="EIM31949.1"/>
    <property type="molecule type" value="Genomic_DNA"/>
</dbReference>
<evidence type="ECO:0000313" key="1">
    <source>
        <dbReference type="EMBL" id="EIM31949.1"/>
    </source>
</evidence>
<dbReference type="AlphaFoldDB" id="I4Z6V7"/>